<dbReference type="SUPFAM" id="SSF48150">
    <property type="entry name" value="DNA-glycosylase"/>
    <property type="match status" value="1"/>
</dbReference>
<dbReference type="AlphaFoldDB" id="A0A0B8QHP7"/>
<dbReference type="Proteomes" id="UP000031666">
    <property type="component" value="Unassembled WGS sequence"/>
</dbReference>
<evidence type="ECO:0000313" key="1">
    <source>
        <dbReference type="EMBL" id="GAM76597.1"/>
    </source>
</evidence>
<dbReference type="GO" id="GO:0003824">
    <property type="term" value="F:catalytic activity"/>
    <property type="evidence" value="ECO:0007669"/>
    <property type="project" value="InterPro"/>
</dbReference>
<dbReference type="GO" id="GO:0006281">
    <property type="term" value="P:DNA repair"/>
    <property type="evidence" value="ECO:0007669"/>
    <property type="project" value="InterPro"/>
</dbReference>
<gene>
    <name evidence="1" type="ORF">JCM19241_4134</name>
</gene>
<organism evidence="1 2">
    <name type="scientific">Vibrio ishigakensis</name>
    <dbReference type="NCBI Taxonomy" id="1481914"/>
    <lineage>
        <taxon>Bacteria</taxon>
        <taxon>Pseudomonadati</taxon>
        <taxon>Pseudomonadota</taxon>
        <taxon>Gammaproteobacteria</taxon>
        <taxon>Vibrionales</taxon>
        <taxon>Vibrionaceae</taxon>
        <taxon>Vibrio</taxon>
    </lineage>
</organism>
<dbReference type="EMBL" id="BBSC01000006">
    <property type="protein sequence ID" value="GAM76597.1"/>
    <property type="molecule type" value="Genomic_DNA"/>
</dbReference>
<evidence type="ECO:0008006" key="3">
    <source>
        <dbReference type="Google" id="ProtNLM"/>
    </source>
</evidence>
<name>A0A0B8QHP7_9VIBR</name>
<sequence length="42" mass="4644">MSEIPNDGTCGWAQNTQIERDYHDTEWGVPSMMTGTCLSALP</sequence>
<proteinExistence type="predicted"/>
<dbReference type="STRING" id="1481914.JCM19241_4134"/>
<reference evidence="1 2" key="1">
    <citation type="submission" date="2015-01" db="EMBL/GenBank/DDBJ databases">
        <title>Vibrio sp. C94 JCM 19241 whole genome shotgun sequence.</title>
        <authorList>
            <person name="Sawabe T."/>
            <person name="Meirelles P."/>
            <person name="Feng G."/>
            <person name="Sayaka M."/>
            <person name="Hattori M."/>
            <person name="Ohkuma M."/>
        </authorList>
    </citation>
    <scope>NUCLEOTIDE SEQUENCE [LARGE SCALE GENOMIC DNA]</scope>
    <source>
        <strain evidence="2">JCM 19241</strain>
    </source>
</reference>
<dbReference type="Gene3D" id="1.10.340.30">
    <property type="entry name" value="Hypothetical protein, domain 2"/>
    <property type="match status" value="1"/>
</dbReference>
<evidence type="ECO:0000313" key="2">
    <source>
        <dbReference type="Proteomes" id="UP000031666"/>
    </source>
</evidence>
<dbReference type="InterPro" id="IPR011257">
    <property type="entry name" value="DNA_glycosylase"/>
</dbReference>
<protein>
    <recommendedName>
        <fullName evidence="3">DNA-3-methyladenine glycosylase</fullName>
    </recommendedName>
</protein>
<reference evidence="1 2" key="2">
    <citation type="submission" date="2015-01" db="EMBL/GenBank/DDBJ databases">
        <authorList>
            <consortium name="NBRP consortium"/>
            <person name="Sawabe T."/>
            <person name="Meirelles P."/>
            <person name="Feng G."/>
            <person name="Sayaka M."/>
            <person name="Hattori M."/>
            <person name="Ohkuma M."/>
        </authorList>
    </citation>
    <scope>NUCLEOTIDE SEQUENCE [LARGE SCALE GENOMIC DNA]</scope>
    <source>
        <strain evidence="2">JCM 19241</strain>
    </source>
</reference>
<comment type="caution">
    <text evidence="1">The sequence shown here is derived from an EMBL/GenBank/DDBJ whole genome shotgun (WGS) entry which is preliminary data.</text>
</comment>
<accession>A0A0B8QHP7</accession>